<evidence type="ECO:0000256" key="1">
    <source>
        <dbReference type="ARBA" id="ARBA00022723"/>
    </source>
</evidence>
<dbReference type="Gene3D" id="3.30.160.60">
    <property type="entry name" value="Classic Zinc Finger"/>
    <property type="match status" value="3"/>
</dbReference>
<feature type="domain" description="C2H2-type" evidence="6">
    <location>
        <begin position="95"/>
        <end position="122"/>
    </location>
</feature>
<dbReference type="PROSITE" id="PS00028">
    <property type="entry name" value="ZINC_FINGER_C2H2_1"/>
    <property type="match status" value="2"/>
</dbReference>
<evidence type="ECO:0000256" key="2">
    <source>
        <dbReference type="ARBA" id="ARBA00022737"/>
    </source>
</evidence>
<evidence type="ECO:0000256" key="5">
    <source>
        <dbReference type="PROSITE-ProRule" id="PRU00042"/>
    </source>
</evidence>
<evidence type="ECO:0000256" key="3">
    <source>
        <dbReference type="ARBA" id="ARBA00022771"/>
    </source>
</evidence>
<dbReference type="SUPFAM" id="SSF57667">
    <property type="entry name" value="beta-beta-alpha zinc fingers"/>
    <property type="match status" value="2"/>
</dbReference>
<comment type="caution">
    <text evidence="7">The sequence shown here is derived from an EMBL/GenBank/DDBJ whole genome shotgun (WGS) entry which is preliminary data.</text>
</comment>
<dbReference type="EMBL" id="JAYRBN010000063">
    <property type="protein sequence ID" value="KAL2738488.1"/>
    <property type="molecule type" value="Genomic_DNA"/>
</dbReference>
<dbReference type="PANTHER" id="PTHR24379">
    <property type="entry name" value="KRAB AND ZINC FINGER DOMAIN-CONTAINING"/>
    <property type="match status" value="1"/>
</dbReference>
<dbReference type="PROSITE" id="PS50157">
    <property type="entry name" value="ZINC_FINGER_C2H2_2"/>
    <property type="match status" value="4"/>
</dbReference>
<evidence type="ECO:0000313" key="8">
    <source>
        <dbReference type="Proteomes" id="UP001607303"/>
    </source>
</evidence>
<dbReference type="SMART" id="SM00355">
    <property type="entry name" value="ZnF_C2H2"/>
    <property type="match status" value="4"/>
</dbReference>
<dbReference type="InterPro" id="IPR013087">
    <property type="entry name" value="Znf_C2H2_type"/>
</dbReference>
<evidence type="ECO:0000259" key="6">
    <source>
        <dbReference type="PROSITE" id="PS50157"/>
    </source>
</evidence>
<feature type="domain" description="C2H2-type" evidence="6">
    <location>
        <begin position="65"/>
        <end position="92"/>
    </location>
</feature>
<keyword evidence="3 5" id="KW-0863">Zinc-finger</keyword>
<dbReference type="Pfam" id="PF13894">
    <property type="entry name" value="zf-C2H2_4"/>
    <property type="match status" value="1"/>
</dbReference>
<dbReference type="PANTHER" id="PTHR24379:SF127">
    <property type="entry name" value="BLOODY FINGERS-RELATED"/>
    <property type="match status" value="1"/>
</dbReference>
<dbReference type="GO" id="GO:0008270">
    <property type="term" value="F:zinc ion binding"/>
    <property type="evidence" value="ECO:0007669"/>
    <property type="project" value="UniProtKB-KW"/>
</dbReference>
<reference evidence="7 8" key="1">
    <citation type="journal article" date="2024" name="Ann. Entomol. Soc. Am.">
        <title>Genomic analyses of the southern and eastern yellowjacket wasps (Hymenoptera: Vespidae) reveal evolutionary signatures of social life.</title>
        <authorList>
            <person name="Catto M.A."/>
            <person name="Caine P.B."/>
            <person name="Orr S.E."/>
            <person name="Hunt B.G."/>
            <person name="Goodisman M.A.D."/>
        </authorList>
    </citation>
    <scope>NUCLEOTIDE SEQUENCE [LARGE SCALE GENOMIC DNA]</scope>
    <source>
        <strain evidence="7">232</strain>
        <tissue evidence="7">Head and thorax</tissue>
    </source>
</reference>
<accession>A0ABD2C0D3</accession>
<evidence type="ECO:0000256" key="4">
    <source>
        <dbReference type="ARBA" id="ARBA00022833"/>
    </source>
</evidence>
<name>A0ABD2C0D3_VESMC</name>
<keyword evidence="2" id="KW-0677">Repeat</keyword>
<evidence type="ECO:0000313" key="7">
    <source>
        <dbReference type="EMBL" id="KAL2738488.1"/>
    </source>
</evidence>
<keyword evidence="8" id="KW-1185">Reference proteome</keyword>
<protein>
    <recommendedName>
        <fullName evidence="6">C2H2-type domain-containing protein</fullName>
    </recommendedName>
</protein>
<proteinExistence type="predicted"/>
<dbReference type="Proteomes" id="UP001607303">
    <property type="component" value="Unassembled WGS sequence"/>
</dbReference>
<keyword evidence="4" id="KW-0862">Zinc</keyword>
<sequence length="225" mass="26584">MEDTKEYDALWMLERKARSIGEDQESFLGPMKSISSKMPEQAGPSYPIAQLYGGDSYIAVLQAQYVCTDCGKKYKWQDSLKRHQRVDCGNKEKKFSCNVCDRKFKYRYELKNHITAHHKLNQKTDQEICSSNKLSLVSPNNVQKHSTESPRVVMLLKHRYNVCTGCGKNYKWRCSLIRHQTVECGNKEKKFCCSICFKKYYHRFQLEKHYRTGHKVSKKRFLRER</sequence>
<organism evidence="7 8">
    <name type="scientific">Vespula maculifrons</name>
    <name type="common">Eastern yellow jacket</name>
    <name type="synonym">Wasp</name>
    <dbReference type="NCBI Taxonomy" id="7453"/>
    <lineage>
        <taxon>Eukaryota</taxon>
        <taxon>Metazoa</taxon>
        <taxon>Ecdysozoa</taxon>
        <taxon>Arthropoda</taxon>
        <taxon>Hexapoda</taxon>
        <taxon>Insecta</taxon>
        <taxon>Pterygota</taxon>
        <taxon>Neoptera</taxon>
        <taxon>Endopterygota</taxon>
        <taxon>Hymenoptera</taxon>
        <taxon>Apocrita</taxon>
        <taxon>Aculeata</taxon>
        <taxon>Vespoidea</taxon>
        <taxon>Vespidae</taxon>
        <taxon>Vespinae</taxon>
        <taxon>Vespula</taxon>
    </lineage>
</organism>
<dbReference type="InterPro" id="IPR036236">
    <property type="entry name" value="Znf_C2H2_sf"/>
</dbReference>
<feature type="domain" description="C2H2-type" evidence="6">
    <location>
        <begin position="161"/>
        <end position="188"/>
    </location>
</feature>
<dbReference type="Pfam" id="PF00096">
    <property type="entry name" value="zf-C2H2"/>
    <property type="match status" value="1"/>
</dbReference>
<dbReference type="AlphaFoldDB" id="A0ABD2C0D3"/>
<feature type="domain" description="C2H2-type" evidence="6">
    <location>
        <begin position="191"/>
        <end position="219"/>
    </location>
</feature>
<gene>
    <name evidence="7" type="ORF">V1477_011847</name>
</gene>
<dbReference type="GO" id="GO:0006355">
    <property type="term" value="P:regulation of DNA-templated transcription"/>
    <property type="evidence" value="ECO:0007669"/>
    <property type="project" value="UniProtKB-ARBA"/>
</dbReference>
<keyword evidence="1" id="KW-0479">Metal-binding</keyword>